<protein>
    <recommendedName>
        <fullName evidence="3">Sugar transferase</fullName>
    </recommendedName>
</protein>
<reference evidence="1 2" key="1">
    <citation type="submission" date="2018-04" db="EMBL/GenBank/DDBJ databases">
        <title>Novel Campyloabacter and Helicobacter Species and Strains.</title>
        <authorList>
            <person name="Mannion A.J."/>
            <person name="Shen Z."/>
            <person name="Fox J.G."/>
        </authorList>
    </citation>
    <scope>NUCLEOTIDE SEQUENCE [LARGE SCALE GENOMIC DNA]</scope>
    <source>
        <strain evidence="1 2">MIT 99-5101</strain>
    </source>
</reference>
<gene>
    <name evidence="1" type="ORF">CQA43_09070</name>
</gene>
<proteinExistence type="predicted"/>
<evidence type="ECO:0000313" key="1">
    <source>
        <dbReference type="EMBL" id="RDU61621.1"/>
    </source>
</evidence>
<keyword evidence="2" id="KW-1185">Reference proteome</keyword>
<dbReference type="OrthoDB" id="5396343at2"/>
<accession>A0A3D8IAP9</accession>
<dbReference type="RefSeq" id="WP_115552279.1">
    <property type="nucleotide sequence ID" value="NZ_CAQNTT010000013.1"/>
</dbReference>
<evidence type="ECO:0000313" key="2">
    <source>
        <dbReference type="Proteomes" id="UP000256650"/>
    </source>
</evidence>
<dbReference type="GeneID" id="82536430"/>
<dbReference type="Proteomes" id="UP000256650">
    <property type="component" value="Unassembled WGS sequence"/>
</dbReference>
<dbReference type="Gene3D" id="3.40.50.11350">
    <property type="match status" value="1"/>
</dbReference>
<name>A0A3D8IAP9_9HELI</name>
<organism evidence="1 2">
    <name type="scientific">Helicobacter ganmani</name>
    <dbReference type="NCBI Taxonomy" id="60246"/>
    <lineage>
        <taxon>Bacteria</taxon>
        <taxon>Pseudomonadati</taxon>
        <taxon>Campylobacterota</taxon>
        <taxon>Epsilonproteobacteria</taxon>
        <taxon>Campylobacterales</taxon>
        <taxon>Helicobacteraceae</taxon>
        <taxon>Helicobacter</taxon>
    </lineage>
</organism>
<evidence type="ECO:0008006" key="3">
    <source>
        <dbReference type="Google" id="ProtNLM"/>
    </source>
</evidence>
<dbReference type="AlphaFoldDB" id="A0A3D8IAP9"/>
<dbReference type="EMBL" id="NXLS01000013">
    <property type="protein sequence ID" value="RDU61621.1"/>
    <property type="molecule type" value="Genomic_DNA"/>
</dbReference>
<comment type="caution">
    <text evidence="1">The sequence shown here is derived from an EMBL/GenBank/DDBJ whole genome shotgun (WGS) entry which is preliminary data.</text>
</comment>
<sequence>MNTSTFLISERTDGLGSRLISLLTTLFLAKKLGDIHLAKFVWEEGQFLKQREQNVNWQGSNEQKIIGASCDKKEKIFSKRFIEKFYIKDYDRGSSLNLCLGRPFRTFKQFQAAFENQLKESFVYGLSDVFGVFSDLTQQDRAILSETFKEIEFCDSLSIIIGEAENQAKNLGNFSALHVRSGDTIYDYSNFRKWNMVSVKHATYAELALNIAKNLKGKVVLVGDDVTSLRKIVEIANQDNILFIENFKSNRNYSNIENFLFDIIFMSRAKRLYGTHSAVVRLAHYIGNQEFINNYSVFSPIEQYEFLQRDYSSLNLSKSQKAFSLFHKMILCEEVGGDTKCLISYAKEAIGLDSANPKFKIYLLKYLILQDLNLANSQAKEYLQEKDFFDTLFVKSENWFGIAYAPLFPNFTKQIVSEYANLSYIASKICEFQKNFEQTLKFAIKSYEKEPQNEMFKEHLFNVLLQKEKEKSSLNKLALKKSSKNNQVPSIYLITAKHRIHNHLAYKLGSAMILNSKSLWGYIRMPYVLSYIKETHRKEIADYEARVAKNPSLKLPPLESYTDYKQALKEKECFTYKLGKALITANSVRGGGRIFAYLQFFQEVRKLKKEFRGKHKDCKFL</sequence>